<keyword evidence="11" id="KW-1185">Reference proteome</keyword>
<dbReference type="InterPro" id="IPR038766">
    <property type="entry name" value="Membrane_comp_ABC_pdt"/>
</dbReference>
<keyword evidence="5 7" id="KW-0472">Membrane</keyword>
<feature type="transmembrane region" description="Helical" evidence="7">
    <location>
        <begin position="439"/>
        <end position="461"/>
    </location>
</feature>
<feature type="transmembrane region" description="Helical" evidence="7">
    <location>
        <begin position="16"/>
        <end position="42"/>
    </location>
</feature>
<sequence length="607" mass="62250">MFDIAWSTIKKRKGGFIAAFIAVFCGSAVVTACGVLLMSGLLSGVSPERYAGAAVMIGGNQSREVAQNFDPHYAERVTLPASLTAEVAEVPGVRAVVGDRTVGMSIADRKGRTLSLDHPLFGHGWASAALGPFTLAEGAEPRGEGEAVLDTALAGKAGVKVGDTVRLSVGTTPASYRVVGLAAPSKAGLSRQSAVFLTDARATQLSQRPDRLTAIGVLAEPGTDADALAGRIEKALAGSREPVAVHTGKQVGDLEFLDMGQSRGFLVALSASFGGTALAVVIFVVSSTLGLAVHQRRRELAMLRAIAASPRQIHSLIGSEILMVAAAGALLGAAPGFLIAGALRDAFASVGVLPGDFELSYNPAPAGAAVVLCVLGARLAGFIAAFRTARIQPVEALRESQSEPPRLGRVRLNVGRGLIVLGLAAAVVLPAVIPGQLAIAGAAGSLLILMFGCALIGPQLVKITAAMMAPLLRSFRISGYLAAANTSANSRRLSSAVVPLALGAAMALMQLSTLSTVEATAAKQAATGVVADYVLTSDSTGLSTELADSVRAVPGVATATPVARSQVMLNYLEVDKMAARPFSAEGIDPRGIGRTLDLDVREEAWTR</sequence>
<comment type="subcellular location">
    <subcellularLocation>
        <location evidence="1">Cell membrane</location>
        <topology evidence="1">Multi-pass membrane protein</topology>
    </subcellularLocation>
</comment>
<proteinExistence type="inferred from homology"/>
<accession>A0ABW2WVX0</accession>
<evidence type="ECO:0000313" key="10">
    <source>
        <dbReference type="EMBL" id="MFD0624447.1"/>
    </source>
</evidence>
<evidence type="ECO:0000256" key="7">
    <source>
        <dbReference type="SAM" id="Phobius"/>
    </source>
</evidence>
<evidence type="ECO:0000259" key="9">
    <source>
        <dbReference type="Pfam" id="PF12704"/>
    </source>
</evidence>
<dbReference type="PANTHER" id="PTHR30287:SF1">
    <property type="entry name" value="INNER MEMBRANE PROTEIN"/>
    <property type="match status" value="1"/>
</dbReference>
<evidence type="ECO:0000313" key="11">
    <source>
        <dbReference type="Proteomes" id="UP001596915"/>
    </source>
</evidence>
<dbReference type="Pfam" id="PF12704">
    <property type="entry name" value="MacB_PCD"/>
    <property type="match status" value="1"/>
</dbReference>
<evidence type="ECO:0000256" key="3">
    <source>
        <dbReference type="ARBA" id="ARBA00022692"/>
    </source>
</evidence>
<keyword evidence="3 7" id="KW-0812">Transmembrane</keyword>
<dbReference type="Proteomes" id="UP001596915">
    <property type="component" value="Unassembled WGS sequence"/>
</dbReference>
<feature type="domain" description="MacB-like periplasmic core" evidence="9">
    <location>
        <begin position="21"/>
        <end position="234"/>
    </location>
</feature>
<comment type="caution">
    <text evidence="10">The sequence shown here is derived from an EMBL/GenBank/DDBJ whole genome shotgun (WGS) entry which is preliminary data.</text>
</comment>
<dbReference type="EMBL" id="JBHTGL010000008">
    <property type="protein sequence ID" value="MFD0624447.1"/>
    <property type="molecule type" value="Genomic_DNA"/>
</dbReference>
<reference evidence="11" key="1">
    <citation type="journal article" date="2019" name="Int. J. Syst. Evol. Microbiol.">
        <title>The Global Catalogue of Microorganisms (GCM) 10K type strain sequencing project: providing services to taxonomists for standard genome sequencing and annotation.</title>
        <authorList>
            <consortium name="The Broad Institute Genomics Platform"/>
            <consortium name="The Broad Institute Genome Sequencing Center for Infectious Disease"/>
            <person name="Wu L."/>
            <person name="Ma J."/>
        </authorList>
    </citation>
    <scope>NUCLEOTIDE SEQUENCE [LARGE SCALE GENOMIC DNA]</scope>
    <source>
        <strain evidence="11">JCM 12607</strain>
    </source>
</reference>
<evidence type="ECO:0000256" key="2">
    <source>
        <dbReference type="ARBA" id="ARBA00022475"/>
    </source>
</evidence>
<evidence type="ECO:0000256" key="4">
    <source>
        <dbReference type="ARBA" id="ARBA00022989"/>
    </source>
</evidence>
<feature type="transmembrane region" description="Helical" evidence="7">
    <location>
        <begin position="410"/>
        <end position="433"/>
    </location>
</feature>
<organism evidence="10 11">
    <name type="scientific">Streptomyces sanglieri</name>
    <dbReference type="NCBI Taxonomy" id="193460"/>
    <lineage>
        <taxon>Bacteria</taxon>
        <taxon>Bacillati</taxon>
        <taxon>Actinomycetota</taxon>
        <taxon>Actinomycetes</taxon>
        <taxon>Kitasatosporales</taxon>
        <taxon>Streptomycetaceae</taxon>
        <taxon>Streptomyces</taxon>
    </lineage>
</organism>
<feature type="transmembrane region" description="Helical" evidence="7">
    <location>
        <begin position="321"/>
        <end position="343"/>
    </location>
</feature>
<keyword evidence="2" id="KW-1003">Cell membrane</keyword>
<feature type="transmembrane region" description="Helical" evidence="7">
    <location>
        <begin position="265"/>
        <end position="293"/>
    </location>
</feature>
<dbReference type="InterPro" id="IPR025857">
    <property type="entry name" value="MacB_PCD"/>
</dbReference>
<protein>
    <submittedName>
        <fullName evidence="10">ABC transporter permease</fullName>
    </submittedName>
</protein>
<dbReference type="PANTHER" id="PTHR30287">
    <property type="entry name" value="MEMBRANE COMPONENT OF PREDICTED ABC SUPERFAMILY METABOLITE UPTAKE TRANSPORTER"/>
    <property type="match status" value="1"/>
</dbReference>
<name>A0ABW2WVX0_9ACTN</name>
<evidence type="ECO:0000259" key="8">
    <source>
        <dbReference type="Pfam" id="PF02687"/>
    </source>
</evidence>
<gene>
    <name evidence="10" type="ORF">ACFQ2K_18380</name>
</gene>
<dbReference type="Pfam" id="PF02687">
    <property type="entry name" value="FtsX"/>
    <property type="match status" value="1"/>
</dbReference>
<keyword evidence="4 7" id="KW-1133">Transmembrane helix</keyword>
<feature type="domain" description="ABC3 transporter permease C-terminal" evidence="8">
    <location>
        <begin position="272"/>
        <end position="393"/>
    </location>
</feature>
<feature type="transmembrane region" description="Helical" evidence="7">
    <location>
        <begin position="363"/>
        <end position="389"/>
    </location>
</feature>
<dbReference type="InterPro" id="IPR003838">
    <property type="entry name" value="ABC3_permease_C"/>
</dbReference>
<evidence type="ECO:0000256" key="5">
    <source>
        <dbReference type="ARBA" id="ARBA00023136"/>
    </source>
</evidence>
<evidence type="ECO:0000256" key="6">
    <source>
        <dbReference type="ARBA" id="ARBA00038076"/>
    </source>
</evidence>
<evidence type="ECO:0000256" key="1">
    <source>
        <dbReference type="ARBA" id="ARBA00004651"/>
    </source>
</evidence>
<comment type="similarity">
    <text evidence="6">Belongs to the ABC-4 integral membrane protein family.</text>
</comment>